<name>A0A8H7BF60_9FUNG</name>
<evidence type="ECO:0008006" key="3">
    <source>
        <dbReference type="Google" id="ProtNLM"/>
    </source>
</evidence>
<dbReference type="Gene3D" id="2.80.10.50">
    <property type="match status" value="1"/>
</dbReference>
<keyword evidence="2" id="KW-1185">Reference proteome</keyword>
<evidence type="ECO:0000313" key="2">
    <source>
        <dbReference type="Proteomes" id="UP000605846"/>
    </source>
</evidence>
<protein>
    <recommendedName>
        <fullName evidence="3">Ricin B lectin domain-containing protein</fullName>
    </recommendedName>
</protein>
<organism evidence="1 2">
    <name type="scientific">Apophysomyces ossiformis</name>
    <dbReference type="NCBI Taxonomy" id="679940"/>
    <lineage>
        <taxon>Eukaryota</taxon>
        <taxon>Fungi</taxon>
        <taxon>Fungi incertae sedis</taxon>
        <taxon>Mucoromycota</taxon>
        <taxon>Mucoromycotina</taxon>
        <taxon>Mucoromycetes</taxon>
        <taxon>Mucorales</taxon>
        <taxon>Mucorineae</taxon>
        <taxon>Mucoraceae</taxon>
        <taxon>Apophysomyces</taxon>
    </lineage>
</organism>
<sequence>KPRPGEQLTVERELDPVEANLQWRYNNDENIENVPSGLVLDFAQEGLDSPSVILAEPNGSDTQRWFLQPQQ</sequence>
<dbReference type="AlphaFoldDB" id="A0A8H7BF60"/>
<comment type="caution">
    <text evidence="1">The sequence shown here is derived from an EMBL/GenBank/DDBJ whole genome shotgun (WGS) entry which is preliminary data.</text>
</comment>
<feature type="non-terminal residue" evidence="1">
    <location>
        <position position="1"/>
    </location>
</feature>
<dbReference type="EMBL" id="JABAYA010000652">
    <property type="protein sequence ID" value="KAF7720492.1"/>
    <property type="molecule type" value="Genomic_DNA"/>
</dbReference>
<dbReference type="OrthoDB" id="330637at2759"/>
<dbReference type="InterPro" id="IPR035992">
    <property type="entry name" value="Ricin_B-like_lectins"/>
</dbReference>
<dbReference type="SUPFAM" id="SSF50370">
    <property type="entry name" value="Ricin B-like lectins"/>
    <property type="match status" value="1"/>
</dbReference>
<dbReference type="PROSITE" id="PS50231">
    <property type="entry name" value="RICIN_B_LECTIN"/>
    <property type="match status" value="1"/>
</dbReference>
<dbReference type="Proteomes" id="UP000605846">
    <property type="component" value="Unassembled WGS sequence"/>
</dbReference>
<reference evidence="1" key="1">
    <citation type="submission" date="2020-01" db="EMBL/GenBank/DDBJ databases">
        <title>Genome Sequencing of Three Apophysomyces-Like Fungal Strains Confirms a Novel Fungal Genus in the Mucoromycota with divergent Burkholderia-like Endosymbiotic Bacteria.</title>
        <authorList>
            <person name="Stajich J.E."/>
            <person name="Macias A.M."/>
            <person name="Carter-House D."/>
            <person name="Lovett B."/>
            <person name="Kasson L.R."/>
            <person name="Berry K."/>
            <person name="Grigoriev I."/>
            <person name="Chang Y."/>
            <person name="Spatafora J."/>
            <person name="Kasson M.T."/>
        </authorList>
    </citation>
    <scope>NUCLEOTIDE SEQUENCE</scope>
    <source>
        <strain evidence="1">NRRL A-21654</strain>
    </source>
</reference>
<evidence type="ECO:0000313" key="1">
    <source>
        <dbReference type="EMBL" id="KAF7720492.1"/>
    </source>
</evidence>
<accession>A0A8H7BF60</accession>
<proteinExistence type="predicted"/>
<gene>
    <name evidence="1" type="ORF">EC973_008070</name>
</gene>